<dbReference type="InterPro" id="IPR017850">
    <property type="entry name" value="Alkaline_phosphatase_core_sf"/>
</dbReference>
<proteinExistence type="predicted"/>
<keyword evidence="2" id="KW-0472">Membrane</keyword>
<feature type="transmembrane region" description="Helical" evidence="2">
    <location>
        <begin position="535"/>
        <end position="552"/>
    </location>
</feature>
<feature type="transmembrane region" description="Helical" evidence="2">
    <location>
        <begin position="435"/>
        <end position="455"/>
    </location>
</feature>
<evidence type="ECO:0000313" key="5">
    <source>
        <dbReference type="Proteomes" id="UP001501074"/>
    </source>
</evidence>
<gene>
    <name evidence="4" type="ORF">GCM10022223_26920</name>
</gene>
<dbReference type="Gene3D" id="3.40.720.10">
    <property type="entry name" value="Alkaline Phosphatase, subunit A"/>
    <property type="match status" value="1"/>
</dbReference>
<reference evidence="5" key="1">
    <citation type="journal article" date="2019" name="Int. J. Syst. Evol. Microbiol.">
        <title>The Global Catalogue of Microorganisms (GCM) 10K type strain sequencing project: providing services to taxonomists for standard genome sequencing and annotation.</title>
        <authorList>
            <consortium name="The Broad Institute Genomics Platform"/>
            <consortium name="The Broad Institute Genome Sequencing Center for Infectious Disease"/>
            <person name="Wu L."/>
            <person name="Ma J."/>
        </authorList>
    </citation>
    <scope>NUCLEOTIDE SEQUENCE [LARGE SCALE GENOMIC DNA]</scope>
    <source>
        <strain evidence="5">JCM 16902</strain>
    </source>
</reference>
<keyword evidence="3" id="KW-0732">Signal</keyword>
<sequence>MIAGAASTGTMASATAAVATDPASTSTATTDTAVTGPVVLLGTGGLRWNDVTAEQPALQNLLDTGSSGWLAVRSIRSTTCPTDGWLAVSAGARAGDADVARNQPLCRDPELTVTDPGEAAGVTGWRRYVQQAANDDYDAQLGLLGDTLAAAGKKTAAVGAGAAIALAGQDGQAPHVWAGGAGNASGTGDPKALASDVDSALATGPDLLAVDLGTIVDPAQQNDKWPALTGSYGASRADQVAALELRLEAVLAELPTAATVYVASLADSGTKSELRLLAASGSVPGGGTYADSLLGSSSTRQDGLAQTTDLFPTLVSALGVTAPDSVVGSVVRPAATGMSDGDRNRKLLDLDEAGTAVNPIVPYFFMGLIIAQVLLYLVVTLVLRRRSRSPEEALVASRRVLLLRWLRRVAVVFSCVPAATFLANLVPWWRYEHAGLALTGAVVLFVVPMALIANLGPWRHTLLGPMGAVGGMTMLVLGADVMTGSHLQLSSMMGLRAVVAGRFYGFGNPAFSVFATGALLLAVAVADTLVRRGRSLAAAAAIAVVGSAATIIDGMPGWGSDFGGPPAIIPAFAVLALLAYGIKVNWRRALIITGGTVAVIILLCVLDWLRGPDDRTHLGRFVQTVIDGDAWPVLRRKATQNLRILFGSYLSALLPVAVAFVVLVLARPVSWGVRPLQVAYDRSPVLRSGIIAFGVMMLIGFAMNDSGSSIPAVAATVALPLLIAASVRALELADTDPPVQPTETTSEPEPSRG</sequence>
<comment type="caution">
    <text evidence="4">The sequence shown here is derived from an EMBL/GenBank/DDBJ whole genome shotgun (WGS) entry which is preliminary data.</text>
</comment>
<dbReference type="EMBL" id="BAAAZO010000003">
    <property type="protein sequence ID" value="GAA3609471.1"/>
    <property type="molecule type" value="Genomic_DNA"/>
</dbReference>
<protein>
    <submittedName>
        <fullName evidence="4">Uncharacterized protein</fullName>
    </submittedName>
</protein>
<feature type="region of interest" description="Disordered" evidence="1">
    <location>
        <begin position="734"/>
        <end position="753"/>
    </location>
</feature>
<accession>A0ABP6ZMM7</accession>
<feature type="transmembrane region" description="Helical" evidence="2">
    <location>
        <begin position="462"/>
        <end position="483"/>
    </location>
</feature>
<keyword evidence="2" id="KW-1133">Transmembrane helix</keyword>
<feature type="transmembrane region" description="Helical" evidence="2">
    <location>
        <begin position="685"/>
        <end position="703"/>
    </location>
</feature>
<name>A0ABP6ZMM7_9ACTN</name>
<feature type="compositionally biased region" description="Polar residues" evidence="1">
    <location>
        <begin position="741"/>
        <end position="753"/>
    </location>
</feature>
<feature type="transmembrane region" description="Helical" evidence="2">
    <location>
        <begin position="503"/>
        <end position="523"/>
    </location>
</feature>
<evidence type="ECO:0000256" key="3">
    <source>
        <dbReference type="SAM" id="SignalP"/>
    </source>
</evidence>
<evidence type="ECO:0000256" key="1">
    <source>
        <dbReference type="SAM" id="MobiDB-lite"/>
    </source>
</evidence>
<feature type="transmembrane region" description="Helical" evidence="2">
    <location>
        <begin position="589"/>
        <end position="609"/>
    </location>
</feature>
<feature type="transmembrane region" description="Helical" evidence="2">
    <location>
        <begin position="644"/>
        <end position="665"/>
    </location>
</feature>
<feature type="signal peptide" evidence="3">
    <location>
        <begin position="1"/>
        <end position="19"/>
    </location>
</feature>
<dbReference type="Proteomes" id="UP001501074">
    <property type="component" value="Unassembled WGS sequence"/>
</dbReference>
<feature type="transmembrane region" description="Helical" evidence="2">
    <location>
        <begin position="405"/>
        <end position="429"/>
    </location>
</feature>
<feature type="transmembrane region" description="Helical" evidence="2">
    <location>
        <begin position="363"/>
        <end position="384"/>
    </location>
</feature>
<feature type="transmembrane region" description="Helical" evidence="2">
    <location>
        <begin position="564"/>
        <end position="582"/>
    </location>
</feature>
<feature type="chain" id="PRO_5045080584" evidence="3">
    <location>
        <begin position="20"/>
        <end position="753"/>
    </location>
</feature>
<organism evidence="4 5">
    <name type="scientific">Kineosporia mesophila</name>
    <dbReference type="NCBI Taxonomy" id="566012"/>
    <lineage>
        <taxon>Bacteria</taxon>
        <taxon>Bacillati</taxon>
        <taxon>Actinomycetota</taxon>
        <taxon>Actinomycetes</taxon>
        <taxon>Kineosporiales</taxon>
        <taxon>Kineosporiaceae</taxon>
        <taxon>Kineosporia</taxon>
    </lineage>
</organism>
<evidence type="ECO:0000313" key="4">
    <source>
        <dbReference type="EMBL" id="GAA3609471.1"/>
    </source>
</evidence>
<evidence type="ECO:0000256" key="2">
    <source>
        <dbReference type="SAM" id="Phobius"/>
    </source>
</evidence>
<keyword evidence="2" id="KW-0812">Transmembrane</keyword>
<keyword evidence="5" id="KW-1185">Reference proteome</keyword>
<feature type="transmembrane region" description="Helical" evidence="2">
    <location>
        <begin position="709"/>
        <end position="730"/>
    </location>
</feature>